<gene>
    <name evidence="1" type="ORF">DPMN_085416</name>
</gene>
<evidence type="ECO:0000313" key="2">
    <source>
        <dbReference type="Proteomes" id="UP000828390"/>
    </source>
</evidence>
<proteinExistence type="predicted"/>
<name>A0A9D3YG25_DREPO</name>
<dbReference type="EMBL" id="JAIWYP010000016">
    <property type="protein sequence ID" value="KAH3697904.1"/>
    <property type="molecule type" value="Genomic_DNA"/>
</dbReference>
<protein>
    <submittedName>
        <fullName evidence="1">Uncharacterized protein</fullName>
    </submittedName>
</protein>
<accession>A0A9D3YG25</accession>
<evidence type="ECO:0000313" key="1">
    <source>
        <dbReference type="EMBL" id="KAH3697904.1"/>
    </source>
</evidence>
<reference evidence="1" key="2">
    <citation type="submission" date="2020-11" db="EMBL/GenBank/DDBJ databases">
        <authorList>
            <person name="McCartney M.A."/>
            <person name="Auch B."/>
            <person name="Kono T."/>
            <person name="Mallez S."/>
            <person name="Becker A."/>
            <person name="Gohl D.M."/>
            <person name="Silverstein K.A.T."/>
            <person name="Koren S."/>
            <person name="Bechman K.B."/>
            <person name="Herman A."/>
            <person name="Abrahante J.E."/>
            <person name="Garbe J."/>
        </authorList>
    </citation>
    <scope>NUCLEOTIDE SEQUENCE</scope>
    <source>
        <strain evidence="1">Duluth1</strain>
        <tissue evidence="1">Whole animal</tissue>
    </source>
</reference>
<comment type="caution">
    <text evidence="1">The sequence shown here is derived from an EMBL/GenBank/DDBJ whole genome shotgun (WGS) entry which is preliminary data.</text>
</comment>
<dbReference type="Proteomes" id="UP000828390">
    <property type="component" value="Unassembled WGS sequence"/>
</dbReference>
<sequence length="134" mass="15232">MRHDLLPIWEGEGGFFKQTVGGNFPGLSDVLGEEGKTNEQLVKASKPFINALCDQPEENYMTTARFKIFTMKKNTPKVQSLPPTEPNLHYHILRILRVHLQIMLWEAANCKAPPDDSYDITQNDWVIKDGIPVP</sequence>
<reference evidence="1" key="1">
    <citation type="journal article" date="2019" name="bioRxiv">
        <title>The Genome of the Zebra Mussel, Dreissena polymorpha: A Resource for Invasive Species Research.</title>
        <authorList>
            <person name="McCartney M.A."/>
            <person name="Auch B."/>
            <person name="Kono T."/>
            <person name="Mallez S."/>
            <person name="Zhang Y."/>
            <person name="Obille A."/>
            <person name="Becker A."/>
            <person name="Abrahante J.E."/>
            <person name="Garbe J."/>
            <person name="Badalamenti J.P."/>
            <person name="Herman A."/>
            <person name="Mangelson H."/>
            <person name="Liachko I."/>
            <person name="Sullivan S."/>
            <person name="Sone E.D."/>
            <person name="Koren S."/>
            <person name="Silverstein K.A.T."/>
            <person name="Beckman K.B."/>
            <person name="Gohl D.M."/>
        </authorList>
    </citation>
    <scope>NUCLEOTIDE SEQUENCE</scope>
    <source>
        <strain evidence="1">Duluth1</strain>
        <tissue evidence="1">Whole animal</tissue>
    </source>
</reference>
<organism evidence="1 2">
    <name type="scientific">Dreissena polymorpha</name>
    <name type="common">Zebra mussel</name>
    <name type="synonym">Mytilus polymorpha</name>
    <dbReference type="NCBI Taxonomy" id="45954"/>
    <lineage>
        <taxon>Eukaryota</taxon>
        <taxon>Metazoa</taxon>
        <taxon>Spiralia</taxon>
        <taxon>Lophotrochozoa</taxon>
        <taxon>Mollusca</taxon>
        <taxon>Bivalvia</taxon>
        <taxon>Autobranchia</taxon>
        <taxon>Heteroconchia</taxon>
        <taxon>Euheterodonta</taxon>
        <taxon>Imparidentia</taxon>
        <taxon>Neoheterodontei</taxon>
        <taxon>Myida</taxon>
        <taxon>Dreissenoidea</taxon>
        <taxon>Dreissenidae</taxon>
        <taxon>Dreissena</taxon>
    </lineage>
</organism>
<keyword evidence="2" id="KW-1185">Reference proteome</keyword>
<dbReference type="AlphaFoldDB" id="A0A9D3YG25"/>